<sequence>MKAIALEKFRESNELAINGFSQPMLDALKKYKFKMFTRRSILLIGRFVRGLLTSLLPHEFSFISILGSS</sequence>
<evidence type="ECO:0000313" key="1">
    <source>
        <dbReference type="EMBL" id="KIC71370.1"/>
    </source>
</evidence>
<protein>
    <submittedName>
        <fullName evidence="1">Uncharacterized protein</fullName>
    </submittedName>
</protein>
<organism evidence="1 2">
    <name type="scientific">Candidatus Protochlamydia amoebophila</name>
    <dbReference type="NCBI Taxonomy" id="362787"/>
    <lineage>
        <taxon>Bacteria</taxon>
        <taxon>Pseudomonadati</taxon>
        <taxon>Chlamydiota</taxon>
        <taxon>Chlamydiia</taxon>
        <taxon>Parachlamydiales</taxon>
        <taxon>Parachlamydiaceae</taxon>
        <taxon>Candidatus Protochlamydia</taxon>
    </lineage>
</organism>
<reference evidence="1 2" key="1">
    <citation type="journal article" date="2014" name="Mol. Biol. Evol.">
        <title>Massive expansion of Ubiquitination-related gene families within the Chlamydiae.</title>
        <authorList>
            <person name="Domman D."/>
            <person name="Collingro A."/>
            <person name="Lagkouvardos I."/>
            <person name="Gehre L."/>
            <person name="Weinmaier T."/>
            <person name="Rattei T."/>
            <person name="Subtil A."/>
            <person name="Horn M."/>
        </authorList>
    </citation>
    <scope>NUCLEOTIDE SEQUENCE [LARGE SCALE GENOMIC DNA]</scope>
    <source>
        <strain evidence="1 2">EI2</strain>
    </source>
</reference>
<accession>A0A0C1JJ19</accession>
<evidence type="ECO:0000313" key="2">
    <source>
        <dbReference type="Proteomes" id="UP000031465"/>
    </source>
</evidence>
<dbReference type="Proteomes" id="UP000031465">
    <property type="component" value="Unassembled WGS sequence"/>
</dbReference>
<proteinExistence type="predicted"/>
<name>A0A0C1JJ19_9BACT</name>
<dbReference type="EMBL" id="JSAN01000092">
    <property type="protein sequence ID" value="KIC71370.1"/>
    <property type="molecule type" value="Genomic_DNA"/>
</dbReference>
<comment type="caution">
    <text evidence="1">The sequence shown here is derived from an EMBL/GenBank/DDBJ whole genome shotgun (WGS) entry which is preliminary data.</text>
</comment>
<dbReference type="AlphaFoldDB" id="A0A0C1JJ19"/>
<gene>
    <name evidence="1" type="ORF">DB44_DT00050</name>
</gene>